<accession>A0ABW7Q185</accession>
<sequence>MASDEINEPQQYPVLPQLAKLVWVRFPHTIGVPGPYPRPALVIAVSREHHAVKVVFGTSQKTDRIYPTEFVVRKTDPDYHLTGLSYDTKFDMSRQVNLPYNSEWFAIPPAREGHPVPTTPELGTLPASYLPAIKKAAYRVK</sequence>
<organism evidence="1 2">
    <name type="scientific">Pantoea osteomyelitidis</name>
    <dbReference type="NCBI Taxonomy" id="3230026"/>
    <lineage>
        <taxon>Bacteria</taxon>
        <taxon>Pseudomonadati</taxon>
        <taxon>Pseudomonadota</taxon>
        <taxon>Gammaproteobacteria</taxon>
        <taxon>Enterobacterales</taxon>
        <taxon>Erwiniaceae</taxon>
        <taxon>Pantoea</taxon>
    </lineage>
</organism>
<dbReference type="Proteomes" id="UP001611251">
    <property type="component" value="Unassembled WGS sequence"/>
</dbReference>
<name>A0ABW7Q185_9GAMM</name>
<evidence type="ECO:0000313" key="1">
    <source>
        <dbReference type="EMBL" id="MFH8136366.1"/>
    </source>
</evidence>
<comment type="caution">
    <text evidence="1">The sequence shown here is derived from an EMBL/GenBank/DDBJ whole genome shotgun (WGS) entry which is preliminary data.</text>
</comment>
<keyword evidence="2" id="KW-1185">Reference proteome</keyword>
<reference evidence="1 2" key="1">
    <citation type="submission" date="2024-08" db="EMBL/GenBank/DDBJ databases">
        <title>Pantoea ronii - a newly identified human opportunistic pathogen.</title>
        <authorList>
            <person name="Keidar-Friedman D."/>
            <person name="Sorek N."/>
            <person name="Leshin-Carmel D."/>
            <person name="Tsur A."/>
            <person name="Amsalem M."/>
            <person name="Tolkach D."/>
            <person name="Brosh-Nissimov T."/>
        </authorList>
    </citation>
    <scope>NUCLEOTIDE SEQUENCE [LARGE SCALE GENOMIC DNA]</scope>
    <source>
        <strain evidence="1 2">AA23256</strain>
    </source>
</reference>
<proteinExistence type="predicted"/>
<evidence type="ECO:0000313" key="2">
    <source>
        <dbReference type="Proteomes" id="UP001611251"/>
    </source>
</evidence>
<dbReference type="RefSeq" id="WP_397218087.1">
    <property type="nucleotide sequence ID" value="NZ_JBGFSN010000012.1"/>
</dbReference>
<gene>
    <name evidence="1" type="ORF">ABU178_19675</name>
</gene>
<dbReference type="SUPFAM" id="SSF50118">
    <property type="entry name" value="Cell growth inhibitor/plasmid maintenance toxic component"/>
    <property type="match status" value="1"/>
</dbReference>
<dbReference type="EMBL" id="JBGFSN010000012">
    <property type="protein sequence ID" value="MFH8136366.1"/>
    <property type="molecule type" value="Genomic_DNA"/>
</dbReference>
<protein>
    <submittedName>
        <fullName evidence="1">Uncharacterized protein</fullName>
    </submittedName>
</protein>